<keyword evidence="9" id="KW-0159">Chromosome partition</keyword>
<evidence type="ECO:0000256" key="13">
    <source>
        <dbReference type="ARBA" id="ARBA00023328"/>
    </source>
</evidence>
<accession>U4L9K3</accession>
<evidence type="ECO:0000256" key="1">
    <source>
        <dbReference type="ARBA" id="ARBA00004123"/>
    </source>
</evidence>
<dbReference type="PANTHER" id="PTHR28113">
    <property type="entry name" value="DASH COMPLEX SUBUNIT DAM1"/>
    <property type="match status" value="1"/>
</dbReference>
<evidence type="ECO:0000256" key="6">
    <source>
        <dbReference type="ARBA" id="ARBA00022454"/>
    </source>
</evidence>
<evidence type="ECO:0000313" key="17">
    <source>
        <dbReference type="Proteomes" id="UP000018144"/>
    </source>
</evidence>
<evidence type="ECO:0000256" key="2">
    <source>
        <dbReference type="ARBA" id="ARBA00004186"/>
    </source>
</evidence>
<evidence type="ECO:0000256" key="9">
    <source>
        <dbReference type="ARBA" id="ARBA00022829"/>
    </source>
</evidence>
<dbReference type="GO" id="GO:1990758">
    <property type="term" value="P:mitotic sister chromatid biorientation"/>
    <property type="evidence" value="ECO:0007669"/>
    <property type="project" value="TreeGrafter"/>
</dbReference>
<proteinExistence type="inferred from homology"/>
<keyword evidence="6" id="KW-0158">Chromosome</keyword>
<gene>
    <name evidence="16" type="ORF">PCON_02327</name>
</gene>
<feature type="region of interest" description="Disordered" evidence="15">
    <location>
        <begin position="110"/>
        <end position="201"/>
    </location>
</feature>
<dbReference type="AlphaFoldDB" id="U4L9K3"/>
<feature type="compositionally biased region" description="Gly residues" evidence="15">
    <location>
        <begin position="172"/>
        <end position="195"/>
    </location>
</feature>
<evidence type="ECO:0000256" key="4">
    <source>
        <dbReference type="ARBA" id="ARBA00010073"/>
    </source>
</evidence>
<feature type="compositionally biased region" description="Low complexity" evidence="15">
    <location>
        <begin position="22"/>
        <end position="37"/>
    </location>
</feature>
<evidence type="ECO:0000256" key="5">
    <source>
        <dbReference type="ARBA" id="ARBA00020497"/>
    </source>
</evidence>
<evidence type="ECO:0000256" key="11">
    <source>
        <dbReference type="ARBA" id="ARBA00023212"/>
    </source>
</evidence>
<evidence type="ECO:0000256" key="15">
    <source>
        <dbReference type="SAM" id="MobiDB-lite"/>
    </source>
</evidence>
<dbReference type="GO" id="GO:0044732">
    <property type="term" value="C:mitotic spindle pole body"/>
    <property type="evidence" value="ECO:0007669"/>
    <property type="project" value="TreeGrafter"/>
</dbReference>
<keyword evidence="8" id="KW-0493">Microtubule</keyword>
<protein>
    <recommendedName>
        <fullName evidence="5">DASH complex subunit DAM1</fullName>
    </recommendedName>
    <alternativeName>
        <fullName evidence="14">Outer kinetochore protein DAM1</fullName>
    </alternativeName>
</protein>
<dbReference type="Pfam" id="PF08653">
    <property type="entry name" value="DASH_Dam1"/>
    <property type="match status" value="1"/>
</dbReference>
<dbReference type="InterPro" id="IPR013962">
    <property type="entry name" value="DASH_Dam1"/>
</dbReference>
<dbReference type="eggNOG" id="ENOG502S08R">
    <property type="taxonomic scope" value="Eukaryota"/>
</dbReference>
<comment type="subcellular location">
    <subcellularLocation>
        <location evidence="3">Chromosome</location>
        <location evidence="3">Centromere</location>
        <location evidence="3">Kinetochore</location>
    </subcellularLocation>
    <subcellularLocation>
        <location evidence="2">Cytoplasm</location>
        <location evidence="2">Cytoskeleton</location>
        <location evidence="2">Spindle</location>
    </subcellularLocation>
    <subcellularLocation>
        <location evidence="1">Nucleus</location>
    </subcellularLocation>
</comment>
<dbReference type="GO" id="GO:1990537">
    <property type="term" value="C:mitotic spindle polar microtubule"/>
    <property type="evidence" value="ECO:0007669"/>
    <property type="project" value="TreeGrafter"/>
</dbReference>
<sequence>MESSPDTPRARSRSRSRGPRGGTPLRRPSSRSSLRASQFPSAFPLDDMASKFEELSIETETFESHLDDLKIMHNSINRFNENFASFLYGLNMNAFCIGFSEAPEKESFQRVREKEEKAAAAQQQQQASMPKSDYEDDGDTTFMTTGSPPTHPVPEPTPAKRPVVKKAPATRGGAGRGTRGARGGTGIARGRGTRGSGLSFR</sequence>
<evidence type="ECO:0000256" key="3">
    <source>
        <dbReference type="ARBA" id="ARBA00004629"/>
    </source>
</evidence>
<evidence type="ECO:0000256" key="7">
    <source>
        <dbReference type="ARBA" id="ARBA00022490"/>
    </source>
</evidence>
<keyword evidence="7" id="KW-0963">Cytoplasm</keyword>
<evidence type="ECO:0000256" key="8">
    <source>
        <dbReference type="ARBA" id="ARBA00022701"/>
    </source>
</evidence>
<dbReference type="PANTHER" id="PTHR28113:SF1">
    <property type="entry name" value="DASH COMPLEX SUBUNIT DAM1"/>
    <property type="match status" value="1"/>
</dbReference>
<dbReference type="OMA" id="AHGYGNS"/>
<evidence type="ECO:0000256" key="10">
    <source>
        <dbReference type="ARBA" id="ARBA00022838"/>
    </source>
</evidence>
<keyword evidence="17" id="KW-1185">Reference proteome</keyword>
<dbReference type="STRING" id="1076935.U4L9K3"/>
<dbReference type="OrthoDB" id="5586015at2759"/>
<comment type="similarity">
    <text evidence="4">Belongs to the DASH complex DAM1 family.</text>
</comment>
<name>U4L9K3_PYROM</name>
<dbReference type="Proteomes" id="UP000018144">
    <property type="component" value="Unassembled WGS sequence"/>
</dbReference>
<keyword evidence="11" id="KW-0206">Cytoskeleton</keyword>
<evidence type="ECO:0000313" key="16">
    <source>
        <dbReference type="EMBL" id="CCX15868.1"/>
    </source>
</evidence>
<dbReference type="GO" id="GO:0042729">
    <property type="term" value="C:DASH complex"/>
    <property type="evidence" value="ECO:0007669"/>
    <property type="project" value="InterPro"/>
</dbReference>
<feature type="region of interest" description="Disordered" evidence="15">
    <location>
        <begin position="1"/>
        <end position="40"/>
    </location>
</feature>
<feature type="compositionally biased region" description="Pro residues" evidence="15">
    <location>
        <begin position="149"/>
        <end position="159"/>
    </location>
</feature>
<dbReference type="EMBL" id="HF936264">
    <property type="protein sequence ID" value="CCX15868.1"/>
    <property type="molecule type" value="Genomic_DNA"/>
</dbReference>
<evidence type="ECO:0000256" key="12">
    <source>
        <dbReference type="ARBA" id="ARBA00023242"/>
    </source>
</evidence>
<keyword evidence="12" id="KW-0539">Nucleus</keyword>
<organism evidence="16 17">
    <name type="scientific">Pyronema omphalodes (strain CBS 100304)</name>
    <name type="common">Pyronema confluens</name>
    <dbReference type="NCBI Taxonomy" id="1076935"/>
    <lineage>
        <taxon>Eukaryota</taxon>
        <taxon>Fungi</taxon>
        <taxon>Dikarya</taxon>
        <taxon>Ascomycota</taxon>
        <taxon>Pezizomycotina</taxon>
        <taxon>Pezizomycetes</taxon>
        <taxon>Pezizales</taxon>
        <taxon>Pyronemataceae</taxon>
        <taxon>Pyronema</taxon>
    </lineage>
</organism>
<keyword evidence="10" id="KW-0995">Kinetochore</keyword>
<reference evidence="16 17" key="1">
    <citation type="journal article" date="2013" name="PLoS Genet.">
        <title>The genome and development-dependent transcriptomes of Pyronema confluens: a window into fungal evolution.</title>
        <authorList>
            <person name="Traeger S."/>
            <person name="Altegoer F."/>
            <person name="Freitag M."/>
            <person name="Gabaldon T."/>
            <person name="Kempken F."/>
            <person name="Kumar A."/>
            <person name="Marcet-Houben M."/>
            <person name="Poggeler S."/>
            <person name="Stajich J.E."/>
            <person name="Nowrousian M."/>
        </authorList>
    </citation>
    <scope>NUCLEOTIDE SEQUENCE [LARGE SCALE GENOMIC DNA]</scope>
    <source>
        <strain evidence="17">CBS 100304</strain>
        <tissue evidence="16">Vegetative mycelium</tissue>
    </source>
</reference>
<keyword evidence="13" id="KW-0137">Centromere</keyword>
<evidence type="ECO:0000256" key="14">
    <source>
        <dbReference type="ARBA" id="ARBA00030453"/>
    </source>
</evidence>